<reference evidence="1 2" key="1">
    <citation type="submission" date="2016-11" db="EMBL/GenBank/DDBJ databases">
        <authorList>
            <person name="Jaros S."/>
            <person name="Januszkiewicz K."/>
            <person name="Wedrychowicz H."/>
        </authorList>
    </citation>
    <scope>NUCLEOTIDE SEQUENCE [LARGE SCALE GENOMIC DNA]</scope>
    <source>
        <strain evidence="1 2">GAS138</strain>
    </source>
</reference>
<dbReference type="AlphaFoldDB" id="A0A1M5Y4V2"/>
<dbReference type="EMBL" id="LT670817">
    <property type="protein sequence ID" value="SHI07100.1"/>
    <property type="molecule type" value="Genomic_DNA"/>
</dbReference>
<dbReference type="Proteomes" id="UP000189796">
    <property type="component" value="Chromosome I"/>
</dbReference>
<evidence type="ECO:0000313" key="1">
    <source>
        <dbReference type="EMBL" id="SHI07100.1"/>
    </source>
</evidence>
<accession>A0A1M5Y4V2</accession>
<gene>
    <name evidence="1" type="ORF">SAMN05443248_7925</name>
</gene>
<proteinExistence type="predicted"/>
<organism evidence="1 2">
    <name type="scientific">Bradyrhizobium erythrophlei</name>
    <dbReference type="NCBI Taxonomy" id="1437360"/>
    <lineage>
        <taxon>Bacteria</taxon>
        <taxon>Pseudomonadati</taxon>
        <taxon>Pseudomonadota</taxon>
        <taxon>Alphaproteobacteria</taxon>
        <taxon>Hyphomicrobiales</taxon>
        <taxon>Nitrobacteraceae</taxon>
        <taxon>Bradyrhizobium</taxon>
    </lineage>
</organism>
<evidence type="ECO:0000313" key="2">
    <source>
        <dbReference type="Proteomes" id="UP000189796"/>
    </source>
</evidence>
<dbReference type="OrthoDB" id="8244279at2"/>
<sequence length="71" mass="7907">MGNEKPASLSPKVERRIEEIEGMNLDEVQALTARMMSEILKGDVTTREARAIDRAVGRRLKAIEQELRAGA</sequence>
<protein>
    <submittedName>
        <fullName evidence="1">Uncharacterized protein</fullName>
    </submittedName>
</protein>
<dbReference type="RefSeq" id="WP_079606026.1">
    <property type="nucleotide sequence ID" value="NZ_LT670817.1"/>
</dbReference>
<name>A0A1M5Y4V2_9BRAD</name>